<feature type="domain" description="Isopenicillin N synthase-like Fe(2+) 2OG dioxygenase" evidence="4">
    <location>
        <begin position="53"/>
        <end position="98"/>
    </location>
</feature>
<keyword evidence="6" id="KW-1185">Reference proteome</keyword>
<gene>
    <name evidence="5" type="ORF">PanWU01x14_176940</name>
</gene>
<dbReference type="SUPFAM" id="SSF51197">
    <property type="entry name" value="Clavaminate synthase-like"/>
    <property type="match status" value="1"/>
</dbReference>
<sequence>EFIKLPLEKKIAHAQQPNRIEGYSQSLIVSEEQKLYVIPSQSPHLLETYEVPASLRIPMSLLLQANDVQGLQIKKNDKWVLVKPISGAFVININNIIELK</sequence>
<evidence type="ECO:0000256" key="3">
    <source>
        <dbReference type="ARBA" id="ARBA00023004"/>
    </source>
</evidence>
<evidence type="ECO:0000256" key="1">
    <source>
        <dbReference type="ARBA" id="ARBA00022723"/>
    </source>
</evidence>
<dbReference type="Pfam" id="PF03171">
    <property type="entry name" value="2OG-FeII_Oxy"/>
    <property type="match status" value="1"/>
</dbReference>
<evidence type="ECO:0000259" key="4">
    <source>
        <dbReference type="Pfam" id="PF03171"/>
    </source>
</evidence>
<organism evidence="5 6">
    <name type="scientific">Parasponia andersonii</name>
    <name type="common">Sponia andersonii</name>
    <dbReference type="NCBI Taxonomy" id="3476"/>
    <lineage>
        <taxon>Eukaryota</taxon>
        <taxon>Viridiplantae</taxon>
        <taxon>Streptophyta</taxon>
        <taxon>Embryophyta</taxon>
        <taxon>Tracheophyta</taxon>
        <taxon>Spermatophyta</taxon>
        <taxon>Magnoliopsida</taxon>
        <taxon>eudicotyledons</taxon>
        <taxon>Gunneridae</taxon>
        <taxon>Pentapetalae</taxon>
        <taxon>rosids</taxon>
        <taxon>fabids</taxon>
        <taxon>Rosales</taxon>
        <taxon>Cannabaceae</taxon>
        <taxon>Parasponia</taxon>
    </lineage>
</organism>
<keyword evidence="3" id="KW-0408">Iron</keyword>
<accession>A0A2P5C7Y0</accession>
<dbReference type="Proteomes" id="UP000237105">
    <property type="component" value="Unassembled WGS sequence"/>
</dbReference>
<dbReference type="GO" id="GO:0046872">
    <property type="term" value="F:metal ion binding"/>
    <property type="evidence" value="ECO:0007669"/>
    <property type="project" value="UniProtKB-KW"/>
</dbReference>
<evidence type="ECO:0000313" key="5">
    <source>
        <dbReference type="EMBL" id="PON57104.1"/>
    </source>
</evidence>
<dbReference type="InterPro" id="IPR044861">
    <property type="entry name" value="IPNS-like_FE2OG_OXY"/>
</dbReference>
<evidence type="ECO:0000256" key="2">
    <source>
        <dbReference type="ARBA" id="ARBA00022896"/>
    </source>
</evidence>
<dbReference type="PANTHER" id="PTHR47991">
    <property type="entry name" value="OXOGLUTARATE/IRON-DEPENDENT DIOXYGENASE"/>
    <property type="match status" value="1"/>
</dbReference>
<dbReference type="STRING" id="3476.A0A2P5C7Y0"/>
<protein>
    <submittedName>
        <fullName evidence="5">Oxoglutarate/iron-dependent dioxygenase</fullName>
    </submittedName>
</protein>
<dbReference type="Gene3D" id="2.60.120.330">
    <property type="entry name" value="B-lactam Antibiotic, Isopenicillin N Synthase, Chain"/>
    <property type="match status" value="1"/>
</dbReference>
<dbReference type="GO" id="GO:0031418">
    <property type="term" value="F:L-ascorbic acid binding"/>
    <property type="evidence" value="ECO:0007669"/>
    <property type="project" value="UniProtKB-KW"/>
</dbReference>
<keyword evidence="1" id="KW-0479">Metal-binding</keyword>
<keyword evidence="5" id="KW-0560">Oxidoreductase</keyword>
<reference evidence="6" key="1">
    <citation type="submission" date="2016-06" db="EMBL/GenBank/DDBJ databases">
        <title>Parallel loss of symbiosis genes in relatives of nitrogen-fixing non-legume Parasponia.</title>
        <authorList>
            <person name="Van Velzen R."/>
            <person name="Holmer R."/>
            <person name="Bu F."/>
            <person name="Rutten L."/>
            <person name="Van Zeijl A."/>
            <person name="Liu W."/>
            <person name="Santuari L."/>
            <person name="Cao Q."/>
            <person name="Sharma T."/>
            <person name="Shen D."/>
            <person name="Roswanjaya Y."/>
            <person name="Wardhani T."/>
            <person name="Kalhor M.S."/>
            <person name="Jansen J."/>
            <person name="Van den Hoogen J."/>
            <person name="Gungor B."/>
            <person name="Hartog M."/>
            <person name="Hontelez J."/>
            <person name="Verver J."/>
            <person name="Yang W.-C."/>
            <person name="Schijlen E."/>
            <person name="Repin R."/>
            <person name="Schilthuizen M."/>
            <person name="Schranz E."/>
            <person name="Heidstra R."/>
            <person name="Miyata K."/>
            <person name="Fedorova E."/>
            <person name="Kohlen W."/>
            <person name="Bisseling T."/>
            <person name="Smit S."/>
            <person name="Geurts R."/>
        </authorList>
    </citation>
    <scope>NUCLEOTIDE SEQUENCE [LARGE SCALE GENOMIC DNA]</scope>
    <source>
        <strain evidence="6">cv. WU1-14</strain>
    </source>
</reference>
<evidence type="ECO:0000313" key="6">
    <source>
        <dbReference type="Proteomes" id="UP000237105"/>
    </source>
</evidence>
<name>A0A2P5C7Y0_PARAD</name>
<dbReference type="AlphaFoldDB" id="A0A2P5C7Y0"/>
<dbReference type="GO" id="GO:0051213">
    <property type="term" value="F:dioxygenase activity"/>
    <property type="evidence" value="ECO:0007669"/>
    <property type="project" value="UniProtKB-KW"/>
</dbReference>
<dbReference type="EMBL" id="JXTB01000163">
    <property type="protein sequence ID" value="PON57104.1"/>
    <property type="molecule type" value="Genomic_DNA"/>
</dbReference>
<proteinExistence type="predicted"/>
<dbReference type="InterPro" id="IPR050295">
    <property type="entry name" value="Plant_2OG-oxidoreductases"/>
</dbReference>
<feature type="non-terminal residue" evidence="5">
    <location>
        <position position="1"/>
    </location>
</feature>
<keyword evidence="5" id="KW-0223">Dioxygenase</keyword>
<keyword evidence="2" id="KW-0847">Vitamin C</keyword>
<dbReference type="InterPro" id="IPR027443">
    <property type="entry name" value="IPNS-like_sf"/>
</dbReference>
<comment type="caution">
    <text evidence="5">The sequence shown here is derived from an EMBL/GenBank/DDBJ whole genome shotgun (WGS) entry which is preliminary data.</text>
</comment>
<dbReference type="OrthoDB" id="288590at2759"/>